<sequence length="115" mass="12989">MNKNQFLLTKEEISYVNSWLTKLIGASFEFYLGIPFVGGAFIVSFFWLPLIAMLAYHIITLTLSQNNHATIWSPVIGIIASILGFIPFLGMVLHWIAFICLLIDGITNLVIKDRK</sequence>
<proteinExistence type="predicted"/>
<reference evidence="1" key="1">
    <citation type="submission" date="2023-11" db="EMBL/GenBank/DDBJ databases">
        <title>Gracilibacillus pellucida a moderately halophilic bacterium isolated from saline soil in Xinjiang province.</title>
        <authorList>
            <person name="Zhang Z."/>
            <person name="Tan F."/>
            <person name="Wang Y."/>
            <person name="Xia M."/>
        </authorList>
    </citation>
    <scope>NUCLEOTIDE SEQUENCE</scope>
    <source>
        <strain evidence="1">S3-1-1</strain>
    </source>
</reference>
<dbReference type="EMBL" id="JAWZSR010000002">
    <property type="protein sequence ID" value="MDX8045100.1"/>
    <property type="molecule type" value="Genomic_DNA"/>
</dbReference>
<evidence type="ECO:0000313" key="1">
    <source>
        <dbReference type="EMBL" id="MDX8045100.1"/>
    </source>
</evidence>
<organism evidence="1 2">
    <name type="scientific">Gracilibacillus pellucidus</name>
    <dbReference type="NCBI Taxonomy" id="3095368"/>
    <lineage>
        <taxon>Bacteria</taxon>
        <taxon>Bacillati</taxon>
        <taxon>Bacillota</taxon>
        <taxon>Bacilli</taxon>
        <taxon>Bacillales</taxon>
        <taxon>Bacillaceae</taxon>
        <taxon>Gracilibacillus</taxon>
    </lineage>
</organism>
<protein>
    <submittedName>
        <fullName evidence="1">Uncharacterized protein</fullName>
    </submittedName>
</protein>
<evidence type="ECO:0000313" key="2">
    <source>
        <dbReference type="Proteomes" id="UP001277972"/>
    </source>
</evidence>
<name>A0ACC6M2C4_9BACI</name>
<dbReference type="Proteomes" id="UP001277972">
    <property type="component" value="Unassembled WGS sequence"/>
</dbReference>
<accession>A0ACC6M2C4</accession>
<comment type="caution">
    <text evidence="1">The sequence shown here is derived from an EMBL/GenBank/DDBJ whole genome shotgun (WGS) entry which is preliminary data.</text>
</comment>
<gene>
    <name evidence="1" type="ORF">SH601_03790</name>
</gene>
<keyword evidence="2" id="KW-1185">Reference proteome</keyword>